<sequence length="75" mass="8059">MKLKLIFLAVLVALVASFVQAAPAPSDIGDKLSDIAESIVTTESPSIWDRVKTSFSKATDDAKKLADRIQENLGL</sequence>
<evidence type="ECO:0000313" key="3">
    <source>
        <dbReference type="Proteomes" id="UP000494165"/>
    </source>
</evidence>
<feature type="signal peptide" evidence="1">
    <location>
        <begin position="1"/>
        <end position="21"/>
    </location>
</feature>
<organism evidence="2 3">
    <name type="scientific">Cloeon dipterum</name>
    <dbReference type="NCBI Taxonomy" id="197152"/>
    <lineage>
        <taxon>Eukaryota</taxon>
        <taxon>Metazoa</taxon>
        <taxon>Ecdysozoa</taxon>
        <taxon>Arthropoda</taxon>
        <taxon>Hexapoda</taxon>
        <taxon>Insecta</taxon>
        <taxon>Pterygota</taxon>
        <taxon>Palaeoptera</taxon>
        <taxon>Ephemeroptera</taxon>
        <taxon>Pisciforma</taxon>
        <taxon>Baetidae</taxon>
        <taxon>Cloeon</taxon>
    </lineage>
</organism>
<evidence type="ECO:0000256" key="1">
    <source>
        <dbReference type="SAM" id="SignalP"/>
    </source>
</evidence>
<dbReference type="EMBL" id="CADEPI010000017">
    <property type="protein sequence ID" value="CAB3364693.1"/>
    <property type="molecule type" value="Genomic_DNA"/>
</dbReference>
<protein>
    <submittedName>
        <fullName evidence="2">Uncharacterized protein</fullName>
    </submittedName>
</protein>
<accession>A0A8S1C607</accession>
<dbReference type="Proteomes" id="UP000494165">
    <property type="component" value="Unassembled WGS sequence"/>
</dbReference>
<gene>
    <name evidence="2" type="ORF">CLODIP_2_CD03625</name>
</gene>
<name>A0A8S1C607_9INSE</name>
<feature type="chain" id="PRO_5035744914" evidence="1">
    <location>
        <begin position="22"/>
        <end position="75"/>
    </location>
</feature>
<reference evidence="2 3" key="1">
    <citation type="submission" date="2020-04" db="EMBL/GenBank/DDBJ databases">
        <authorList>
            <person name="Alioto T."/>
            <person name="Alioto T."/>
            <person name="Gomez Garrido J."/>
        </authorList>
    </citation>
    <scope>NUCLEOTIDE SEQUENCE [LARGE SCALE GENOMIC DNA]</scope>
</reference>
<evidence type="ECO:0000313" key="2">
    <source>
        <dbReference type="EMBL" id="CAB3364693.1"/>
    </source>
</evidence>
<dbReference type="AlphaFoldDB" id="A0A8S1C607"/>
<keyword evidence="3" id="KW-1185">Reference proteome</keyword>
<comment type="caution">
    <text evidence="2">The sequence shown here is derived from an EMBL/GenBank/DDBJ whole genome shotgun (WGS) entry which is preliminary data.</text>
</comment>
<keyword evidence="1" id="KW-0732">Signal</keyword>
<proteinExistence type="predicted"/>